<reference evidence="1" key="1">
    <citation type="submission" date="2023-03" db="EMBL/GenBank/DDBJ databases">
        <title>Massive genome expansion in bonnet fungi (Mycena s.s.) driven by repeated elements and novel gene families across ecological guilds.</title>
        <authorList>
            <consortium name="Lawrence Berkeley National Laboratory"/>
            <person name="Harder C.B."/>
            <person name="Miyauchi S."/>
            <person name="Viragh M."/>
            <person name="Kuo A."/>
            <person name="Thoen E."/>
            <person name="Andreopoulos B."/>
            <person name="Lu D."/>
            <person name="Skrede I."/>
            <person name="Drula E."/>
            <person name="Henrissat B."/>
            <person name="Morin E."/>
            <person name="Kohler A."/>
            <person name="Barry K."/>
            <person name="LaButti K."/>
            <person name="Morin E."/>
            <person name="Salamov A."/>
            <person name="Lipzen A."/>
            <person name="Mereny Z."/>
            <person name="Hegedus B."/>
            <person name="Baldrian P."/>
            <person name="Stursova M."/>
            <person name="Weitz H."/>
            <person name="Taylor A."/>
            <person name="Grigoriev I.V."/>
            <person name="Nagy L.G."/>
            <person name="Martin F."/>
            <person name="Kauserud H."/>
        </authorList>
    </citation>
    <scope>NUCLEOTIDE SEQUENCE</scope>
    <source>
        <strain evidence="1">CBHHK200</strain>
    </source>
</reference>
<accession>A0AAD6X3M7</accession>
<proteinExistence type="predicted"/>
<comment type="caution">
    <text evidence="1">The sequence shown here is derived from an EMBL/GenBank/DDBJ whole genome shotgun (WGS) entry which is preliminary data.</text>
</comment>
<dbReference type="EMBL" id="JARJCM010000035">
    <property type="protein sequence ID" value="KAJ7037778.1"/>
    <property type="molecule type" value="Genomic_DNA"/>
</dbReference>
<protein>
    <recommendedName>
        <fullName evidence="3">BTB domain-containing protein</fullName>
    </recommendedName>
</protein>
<name>A0AAD6X3M7_9AGAR</name>
<gene>
    <name evidence="1" type="ORF">C8F04DRAFT_396183</name>
</gene>
<sequence>MHSSVFRVMFATPLPADEPTLEKCPVVVLSGDTAQDWILFLGAMFPKYRSSEVPSLEFFAAVLRLSKKYDCPLFSRRLRPSAKTKPRREVNRYILLSRPVNKLFLLCLQLP</sequence>
<organism evidence="1 2">
    <name type="scientific">Mycena alexandri</name>
    <dbReference type="NCBI Taxonomy" id="1745969"/>
    <lineage>
        <taxon>Eukaryota</taxon>
        <taxon>Fungi</taxon>
        <taxon>Dikarya</taxon>
        <taxon>Basidiomycota</taxon>
        <taxon>Agaricomycotina</taxon>
        <taxon>Agaricomycetes</taxon>
        <taxon>Agaricomycetidae</taxon>
        <taxon>Agaricales</taxon>
        <taxon>Marasmiineae</taxon>
        <taxon>Mycenaceae</taxon>
        <taxon>Mycena</taxon>
    </lineage>
</organism>
<evidence type="ECO:0000313" key="2">
    <source>
        <dbReference type="Proteomes" id="UP001218188"/>
    </source>
</evidence>
<keyword evidence="2" id="KW-1185">Reference proteome</keyword>
<dbReference type="AlphaFoldDB" id="A0AAD6X3M7"/>
<evidence type="ECO:0000313" key="1">
    <source>
        <dbReference type="EMBL" id="KAJ7037778.1"/>
    </source>
</evidence>
<dbReference type="Proteomes" id="UP001218188">
    <property type="component" value="Unassembled WGS sequence"/>
</dbReference>
<evidence type="ECO:0008006" key="3">
    <source>
        <dbReference type="Google" id="ProtNLM"/>
    </source>
</evidence>